<accession>A0A1G1XWX2</accession>
<evidence type="ECO:0000256" key="5">
    <source>
        <dbReference type="ARBA" id="ARBA00023136"/>
    </source>
</evidence>
<dbReference type="STRING" id="1797532.A2729_02105"/>
<evidence type="ECO:0000256" key="4">
    <source>
        <dbReference type="ARBA" id="ARBA00022989"/>
    </source>
</evidence>
<evidence type="ECO:0000256" key="1">
    <source>
        <dbReference type="ARBA" id="ARBA00004651"/>
    </source>
</evidence>
<dbReference type="Pfam" id="PF01943">
    <property type="entry name" value="Polysacc_synt"/>
    <property type="match status" value="1"/>
</dbReference>
<keyword evidence="2" id="KW-1003">Cell membrane</keyword>
<feature type="transmembrane region" description="Helical" evidence="6">
    <location>
        <begin position="325"/>
        <end position="348"/>
    </location>
</feature>
<keyword evidence="4 6" id="KW-1133">Transmembrane helix</keyword>
<proteinExistence type="predicted"/>
<evidence type="ECO:0000256" key="6">
    <source>
        <dbReference type="SAM" id="Phobius"/>
    </source>
</evidence>
<evidence type="ECO:0000256" key="2">
    <source>
        <dbReference type="ARBA" id="ARBA00022475"/>
    </source>
</evidence>
<dbReference type="AlphaFoldDB" id="A0A1G1XWX2"/>
<dbReference type="EMBL" id="MHIB01000016">
    <property type="protein sequence ID" value="OGY44434.1"/>
    <property type="molecule type" value="Genomic_DNA"/>
</dbReference>
<feature type="transmembrane region" description="Helical" evidence="6">
    <location>
        <begin position="415"/>
        <end position="436"/>
    </location>
</feature>
<dbReference type="InterPro" id="IPR050833">
    <property type="entry name" value="Poly_Biosynth_Transport"/>
</dbReference>
<feature type="transmembrane region" description="Helical" evidence="6">
    <location>
        <begin position="360"/>
        <end position="377"/>
    </location>
</feature>
<dbReference type="CDD" id="cd13128">
    <property type="entry name" value="MATE_Wzx_like"/>
    <property type="match status" value="1"/>
</dbReference>
<evidence type="ECO:0000313" key="8">
    <source>
        <dbReference type="Proteomes" id="UP000178930"/>
    </source>
</evidence>
<organism evidence="7 8">
    <name type="scientific">Candidatus Buchananbacteria bacterium RIFCSPHIGHO2_01_FULL_39_14</name>
    <dbReference type="NCBI Taxonomy" id="1797532"/>
    <lineage>
        <taxon>Bacteria</taxon>
        <taxon>Candidatus Buchananiibacteriota</taxon>
    </lineage>
</organism>
<dbReference type="GO" id="GO:0005886">
    <property type="term" value="C:plasma membrane"/>
    <property type="evidence" value="ECO:0007669"/>
    <property type="project" value="UniProtKB-SubCell"/>
</dbReference>
<keyword evidence="5 6" id="KW-0472">Membrane</keyword>
<feature type="transmembrane region" description="Helical" evidence="6">
    <location>
        <begin position="114"/>
        <end position="135"/>
    </location>
</feature>
<comment type="subcellular location">
    <subcellularLocation>
        <location evidence="1">Cell membrane</location>
        <topology evidence="1">Multi-pass membrane protein</topology>
    </subcellularLocation>
</comment>
<feature type="transmembrane region" description="Helical" evidence="6">
    <location>
        <begin position="254"/>
        <end position="274"/>
    </location>
</feature>
<feature type="transmembrane region" description="Helical" evidence="6">
    <location>
        <begin position="383"/>
        <end position="403"/>
    </location>
</feature>
<dbReference type="Proteomes" id="UP000178930">
    <property type="component" value="Unassembled WGS sequence"/>
</dbReference>
<name>A0A1G1XWX2_9BACT</name>
<feature type="transmembrane region" description="Helical" evidence="6">
    <location>
        <begin position="295"/>
        <end position="319"/>
    </location>
</feature>
<feature type="transmembrane region" description="Helical" evidence="6">
    <location>
        <begin position="172"/>
        <end position="191"/>
    </location>
</feature>
<feature type="transmembrane region" description="Helical" evidence="6">
    <location>
        <begin position="147"/>
        <end position="166"/>
    </location>
</feature>
<reference evidence="7 8" key="1">
    <citation type="journal article" date="2016" name="Nat. Commun.">
        <title>Thousands of microbial genomes shed light on interconnected biogeochemical processes in an aquifer system.</title>
        <authorList>
            <person name="Anantharaman K."/>
            <person name="Brown C.T."/>
            <person name="Hug L.A."/>
            <person name="Sharon I."/>
            <person name="Castelle C.J."/>
            <person name="Probst A.J."/>
            <person name="Thomas B.C."/>
            <person name="Singh A."/>
            <person name="Wilkins M.J."/>
            <person name="Karaoz U."/>
            <person name="Brodie E.L."/>
            <person name="Williams K.H."/>
            <person name="Hubbard S.S."/>
            <person name="Banfield J.F."/>
        </authorList>
    </citation>
    <scope>NUCLEOTIDE SEQUENCE [LARGE SCALE GENOMIC DNA]</scope>
</reference>
<feature type="transmembrane region" description="Helical" evidence="6">
    <location>
        <begin position="442"/>
        <end position="460"/>
    </location>
</feature>
<feature type="transmembrane region" description="Helical" evidence="6">
    <location>
        <begin position="82"/>
        <end position="102"/>
    </location>
</feature>
<evidence type="ECO:0000313" key="7">
    <source>
        <dbReference type="EMBL" id="OGY44434.1"/>
    </source>
</evidence>
<feature type="transmembrane region" description="Helical" evidence="6">
    <location>
        <begin position="12"/>
        <end position="31"/>
    </location>
</feature>
<dbReference type="PANTHER" id="PTHR30250">
    <property type="entry name" value="PST FAMILY PREDICTED COLANIC ACID TRANSPORTER"/>
    <property type="match status" value="1"/>
</dbReference>
<dbReference type="PANTHER" id="PTHR30250:SF11">
    <property type="entry name" value="O-ANTIGEN TRANSPORTER-RELATED"/>
    <property type="match status" value="1"/>
</dbReference>
<sequence>MTQPNLAKNTTYYTAALTVQKILAFIYFWFISNSLFPGQLGQYVFALSFTTLFSIFIDLGLSPILTREAAKNQVQANQYLKNVLGLKIPLAILTLIAAWFFINVTGKPAEVRLLIYLASLVMLLDSFSLSFWVIFRSQHNLKYESIATILVQIIIFVLGLIALKTTGEVKNLILALLAASLFNFFLAIILLKFKLKFNLAPRYDQAIIKHFLKIVPAFALAGIFVKIYNASDSVLLSYLASDEAVGFFAVPAKVVYALQQVIPAAFAAVIFPAFSYYHLKDKTQLAKTFNKAFNYLTIVSLPIAFGLIITLPQIINLFWPSYQLVIPTFFVMGLAIPFIFLAFPTGYLLNACDRQKNTTLNRGIITALAVILNIILIPKFSFFGAGITFLITNVVLLFLDFFWVAKTIKLEWLNLFKILAKTILACLVMALVIILLLPYFHLVILIGFGVMVYFLALYFIKGFSLDELGDIINKARIKN</sequence>
<feature type="transmembrane region" description="Helical" evidence="6">
    <location>
        <begin position="211"/>
        <end position="228"/>
    </location>
</feature>
<gene>
    <name evidence="7" type="ORF">A2729_02105</name>
</gene>
<dbReference type="InterPro" id="IPR002797">
    <property type="entry name" value="Polysacc_synth"/>
</dbReference>
<feature type="transmembrane region" description="Helical" evidence="6">
    <location>
        <begin position="43"/>
        <end position="61"/>
    </location>
</feature>
<keyword evidence="3 6" id="KW-0812">Transmembrane</keyword>
<evidence type="ECO:0000256" key="3">
    <source>
        <dbReference type="ARBA" id="ARBA00022692"/>
    </source>
</evidence>
<protein>
    <submittedName>
        <fullName evidence="7">Uncharacterized protein</fullName>
    </submittedName>
</protein>
<comment type="caution">
    <text evidence="7">The sequence shown here is derived from an EMBL/GenBank/DDBJ whole genome shotgun (WGS) entry which is preliminary data.</text>
</comment>